<keyword evidence="1 5" id="KW-1003">Cell membrane</keyword>
<keyword evidence="9" id="KW-1185">Reference proteome</keyword>
<sequence>MSWLPGSGGNTERRSGVITVLDVGSSKVCCIIARLLPAESSRALRHRTHRIKVIGIGHQKSEGVKSGVVVDLDRAEQAIRLAVDAAERMAGLTVDSLIVNVSAGRLKSETASATINLGGHEAARADVNRVLTAGARQAMRAEREVVHSLAVGFSLDSERGIRDPRGMVGDTLGVDMHVVTADAVPLRNLELCVNRSHLSVERLVATPYASGLAALVDDETEMGAACIDMGGGTTTISVFVDGKFVHADALPVGGNHVTMDLARGLSTRLEDAERLKVMHGSALPASADDRDIVAIQPIGSDETEQPLQVPRAVMTRIVRARVEETLELVRDRLNRSGYGNLVGRRVVLTGGASQLGGLPEAARRLLGRNVRLGRPLGVAGLPEAAKGAAFSAPIGLLIYPQVADYESRGTKGGIFTRATGTGGRFQRVGQWLRDSF</sequence>
<evidence type="ECO:0000259" key="7">
    <source>
        <dbReference type="SMART" id="SM00842"/>
    </source>
</evidence>
<dbReference type="Pfam" id="PF14450">
    <property type="entry name" value="FtsA"/>
    <property type="match status" value="2"/>
</dbReference>
<comment type="function">
    <text evidence="5 6">Cell division protein that is involved in the assembly of the Z ring. May serve as a membrane anchor for the Z ring.</text>
</comment>
<dbReference type="CDD" id="cd24048">
    <property type="entry name" value="ASKHA_NBD_FtsA"/>
    <property type="match status" value="1"/>
</dbReference>
<evidence type="ECO:0000256" key="6">
    <source>
        <dbReference type="PIRNR" id="PIRNR003101"/>
    </source>
</evidence>
<evidence type="ECO:0000313" key="9">
    <source>
        <dbReference type="Proteomes" id="UP001342418"/>
    </source>
</evidence>
<organism evidence="8 9">
    <name type="scientific">Nitratireductor thuwali</name>
    <dbReference type="NCBI Taxonomy" id="2267699"/>
    <lineage>
        <taxon>Bacteria</taxon>
        <taxon>Pseudomonadati</taxon>
        <taxon>Pseudomonadota</taxon>
        <taxon>Alphaproteobacteria</taxon>
        <taxon>Hyphomicrobiales</taxon>
        <taxon>Phyllobacteriaceae</taxon>
        <taxon>Nitratireductor</taxon>
    </lineage>
</organism>
<evidence type="ECO:0000313" key="8">
    <source>
        <dbReference type="EMBL" id="UUP16134.1"/>
    </source>
</evidence>
<evidence type="ECO:0000256" key="4">
    <source>
        <dbReference type="ARBA" id="ARBA00023306"/>
    </source>
</evidence>
<evidence type="ECO:0000256" key="2">
    <source>
        <dbReference type="ARBA" id="ARBA00022618"/>
    </source>
</evidence>
<dbReference type="EMBL" id="CP030941">
    <property type="protein sequence ID" value="UUP16134.1"/>
    <property type="molecule type" value="Genomic_DNA"/>
</dbReference>
<evidence type="ECO:0000256" key="5">
    <source>
        <dbReference type="HAMAP-Rule" id="MF_02033"/>
    </source>
</evidence>
<dbReference type="InterPro" id="IPR020823">
    <property type="entry name" value="Cell_div_FtsA"/>
</dbReference>
<accession>A0ABY5MFV7</accession>
<dbReference type="RefSeq" id="WP_338528582.1">
    <property type="nucleotide sequence ID" value="NZ_CP030941.1"/>
</dbReference>
<reference evidence="8 9" key="1">
    <citation type="submission" date="2018-07" db="EMBL/GenBank/DDBJ databases">
        <title>Genome sequence of Nitratireductor thuwali#1536.</title>
        <authorList>
            <person name="Michoud G."/>
            <person name="Merlino G."/>
            <person name="Sefrji F.O."/>
            <person name="Daffonchio D."/>
        </authorList>
    </citation>
    <scope>NUCLEOTIDE SEQUENCE [LARGE SCALE GENOMIC DNA]</scope>
    <source>
        <strain evidence="9">Nit1536</strain>
    </source>
</reference>
<name>A0ABY5MFV7_9HYPH</name>
<dbReference type="Pfam" id="PF02491">
    <property type="entry name" value="SHS2_FTSA"/>
    <property type="match status" value="1"/>
</dbReference>
<dbReference type="NCBIfam" id="TIGR01174">
    <property type="entry name" value="ftsA"/>
    <property type="match status" value="1"/>
</dbReference>
<dbReference type="PIRSF" id="PIRSF003101">
    <property type="entry name" value="FtsA"/>
    <property type="match status" value="1"/>
</dbReference>
<dbReference type="PANTHER" id="PTHR32432:SF4">
    <property type="entry name" value="CELL DIVISION PROTEIN FTSA"/>
    <property type="match status" value="1"/>
</dbReference>
<comment type="subunit">
    <text evidence="5">Self-interacts. Interacts with FtsZ.</text>
</comment>
<proteinExistence type="inferred from homology"/>
<dbReference type="PANTHER" id="PTHR32432">
    <property type="entry name" value="CELL DIVISION PROTEIN FTSA-RELATED"/>
    <property type="match status" value="1"/>
</dbReference>
<dbReference type="InterPro" id="IPR043129">
    <property type="entry name" value="ATPase_NBD"/>
</dbReference>
<dbReference type="HAMAP" id="MF_02033">
    <property type="entry name" value="FtsA"/>
    <property type="match status" value="1"/>
</dbReference>
<dbReference type="GO" id="GO:0051301">
    <property type="term" value="P:cell division"/>
    <property type="evidence" value="ECO:0007669"/>
    <property type="project" value="UniProtKB-KW"/>
</dbReference>
<dbReference type="InterPro" id="IPR050696">
    <property type="entry name" value="FtsA/MreB"/>
</dbReference>
<evidence type="ECO:0000256" key="3">
    <source>
        <dbReference type="ARBA" id="ARBA00023136"/>
    </source>
</evidence>
<dbReference type="SUPFAM" id="SSF53067">
    <property type="entry name" value="Actin-like ATPase domain"/>
    <property type="match status" value="2"/>
</dbReference>
<dbReference type="Proteomes" id="UP001342418">
    <property type="component" value="Chromosome"/>
</dbReference>
<dbReference type="Gene3D" id="3.30.420.40">
    <property type="match status" value="2"/>
</dbReference>
<evidence type="ECO:0000256" key="1">
    <source>
        <dbReference type="ARBA" id="ARBA00022475"/>
    </source>
</evidence>
<keyword evidence="3 5" id="KW-0472">Membrane</keyword>
<protein>
    <recommendedName>
        <fullName evidence="5 6">Cell division protein FtsA</fullName>
    </recommendedName>
</protein>
<dbReference type="SMART" id="SM00842">
    <property type="entry name" value="FtsA"/>
    <property type="match status" value="1"/>
</dbReference>
<comment type="similarity">
    <text evidence="5 6">Belongs to the FtsA/MreB family.</text>
</comment>
<dbReference type="InterPro" id="IPR003494">
    <property type="entry name" value="SHS2_FtsA"/>
</dbReference>
<gene>
    <name evidence="5 8" type="primary">ftsA</name>
    <name evidence="8" type="ORF">NTH_00576</name>
</gene>
<feature type="domain" description="SHS2" evidence="7">
    <location>
        <begin position="18"/>
        <end position="214"/>
    </location>
</feature>
<keyword evidence="2 5" id="KW-0132">Cell division</keyword>
<keyword evidence="4 5" id="KW-0131">Cell cycle</keyword>
<comment type="subcellular location">
    <subcellularLocation>
        <location evidence="5">Cell membrane</location>
        <topology evidence="5">Peripheral membrane protein</topology>
        <orientation evidence="5">Cytoplasmic side</orientation>
    </subcellularLocation>
    <text evidence="5">Localizes to the Z ring in an FtsZ-dependent manner. Targeted to the membrane through a conserved C-terminal amphipathic helix.</text>
</comment>